<organism evidence="10 11">
    <name type="scientific">Orenia metallireducens</name>
    <dbReference type="NCBI Taxonomy" id="1413210"/>
    <lineage>
        <taxon>Bacteria</taxon>
        <taxon>Bacillati</taxon>
        <taxon>Bacillota</taxon>
        <taxon>Clostridia</taxon>
        <taxon>Halanaerobiales</taxon>
        <taxon>Halobacteroidaceae</taxon>
        <taxon>Orenia</taxon>
    </lineage>
</organism>
<comment type="caution">
    <text evidence="10">The sequence shown here is derived from an EMBL/GenBank/DDBJ whole genome shotgun (WGS) entry which is preliminary data.</text>
</comment>
<dbReference type="InterPro" id="IPR032466">
    <property type="entry name" value="Metal_Hydrolase"/>
</dbReference>
<comment type="similarity">
    <text evidence="2 7">Belongs to the metallo-dependent hydrolases superfamily. DHOase family. Class I DHOase subfamily.</text>
</comment>
<dbReference type="UniPathway" id="UPA00070">
    <property type="reaction ID" value="UER00117"/>
</dbReference>
<dbReference type="EC" id="3.5.2.3" evidence="7"/>
<protein>
    <recommendedName>
        <fullName evidence="7">Dihydroorotase</fullName>
        <shortName evidence="7">DHOase</shortName>
        <ecNumber evidence="7">3.5.2.3</ecNumber>
    </recommendedName>
</protein>
<dbReference type="InterPro" id="IPR050138">
    <property type="entry name" value="DHOase/Allantoinase_Hydrolase"/>
</dbReference>
<comment type="function">
    <text evidence="1 7">Catalyzes the reversible cyclization of carbamoyl aspartate to dihydroorotate.</text>
</comment>
<dbReference type="PANTHER" id="PTHR43668">
    <property type="entry name" value="ALLANTOINASE"/>
    <property type="match status" value="1"/>
</dbReference>
<proteinExistence type="inferred from homology"/>
<keyword evidence="5 7" id="KW-0862">Zinc</keyword>
<feature type="binding site" evidence="7">
    <location>
        <position position="232"/>
    </location>
    <ligand>
        <name>Zn(2+)</name>
        <dbReference type="ChEBI" id="CHEBI:29105"/>
        <label>2</label>
    </ligand>
</feature>
<dbReference type="Pfam" id="PF07969">
    <property type="entry name" value="Amidohydro_3"/>
    <property type="match status" value="1"/>
</dbReference>
<evidence type="ECO:0000256" key="3">
    <source>
        <dbReference type="ARBA" id="ARBA00022723"/>
    </source>
</evidence>
<comment type="cofactor">
    <cofactor evidence="7">
        <name>Zn(2+)</name>
        <dbReference type="ChEBI" id="CHEBI:29105"/>
    </cofactor>
    <text evidence="7">Binds 2 Zn(2+) ions per subunit.</text>
</comment>
<feature type="binding site" evidence="7">
    <location>
        <position position="152"/>
    </location>
    <ligand>
        <name>Zn(2+)</name>
        <dbReference type="ChEBI" id="CHEBI:29105"/>
        <label>2</label>
    </ligand>
</feature>
<name>A0A1C0AC08_9FIRM</name>
<dbReference type="SUPFAM" id="SSF51338">
    <property type="entry name" value="Composite domain of metallo-dependent hydrolases"/>
    <property type="match status" value="1"/>
</dbReference>
<keyword evidence="3 7" id="KW-0479">Metal-binding</keyword>
<dbReference type="PROSITE" id="PS00483">
    <property type="entry name" value="DIHYDROOROTASE_2"/>
    <property type="match status" value="1"/>
</dbReference>
<feature type="binding site" evidence="7">
    <location>
        <position position="309"/>
    </location>
    <ligand>
        <name>substrate</name>
    </ligand>
</feature>
<reference evidence="11" key="1">
    <citation type="submission" date="2016-07" db="EMBL/GenBank/DDBJ databases">
        <authorList>
            <person name="Florea S."/>
            <person name="Webb J.S."/>
            <person name="Jaromczyk J."/>
            <person name="Schardl C.L."/>
        </authorList>
    </citation>
    <scope>NUCLEOTIDE SEQUENCE [LARGE SCALE GENOMIC DNA]</scope>
    <source>
        <strain evidence="11">Z6</strain>
    </source>
</reference>
<evidence type="ECO:0000256" key="7">
    <source>
        <dbReference type="HAMAP-Rule" id="MF_00220"/>
    </source>
</evidence>
<dbReference type="EMBL" id="LWDV01000006">
    <property type="protein sequence ID" value="OCL27905.1"/>
    <property type="molecule type" value="Genomic_DNA"/>
</dbReference>
<dbReference type="PROSITE" id="PS00482">
    <property type="entry name" value="DIHYDROOROTASE_1"/>
    <property type="match status" value="1"/>
</dbReference>
<feature type="binding site" evidence="7">
    <location>
        <position position="62"/>
    </location>
    <ligand>
        <name>Zn(2+)</name>
        <dbReference type="ChEBI" id="CHEBI:29105"/>
        <label>1</label>
    </ligand>
</feature>
<dbReference type="InterPro" id="IPR002195">
    <property type="entry name" value="Dihydroorotase_CS"/>
</dbReference>
<feature type="domain" description="Dihydroorotase catalytic" evidence="9">
    <location>
        <begin position="49"/>
        <end position="238"/>
    </location>
</feature>
<keyword evidence="6 7" id="KW-0665">Pyrimidine biosynthesis</keyword>
<reference evidence="10 11" key="2">
    <citation type="submission" date="2016-08" db="EMBL/GenBank/DDBJ databases">
        <title>Orenia metallireducens sp. nov. strain Z6, a Novel Metal-reducing Firmicute from the Deep Subsurface.</title>
        <authorList>
            <person name="Maxim B.I."/>
            <person name="Kenneth K."/>
            <person name="Flynn T.M."/>
            <person name="Oloughlin E.J."/>
            <person name="Locke R.A."/>
            <person name="Weber J.R."/>
            <person name="Egan S.M."/>
            <person name="Mackie R.I."/>
            <person name="Cann I.K."/>
        </authorList>
    </citation>
    <scope>NUCLEOTIDE SEQUENCE [LARGE SCALE GENOMIC DNA]</scope>
    <source>
        <strain evidence="10 11">Z6</strain>
    </source>
</reference>
<evidence type="ECO:0000256" key="5">
    <source>
        <dbReference type="ARBA" id="ARBA00022833"/>
    </source>
</evidence>
<dbReference type="Gene3D" id="3.20.20.140">
    <property type="entry name" value="Metal-dependent hydrolases"/>
    <property type="match status" value="1"/>
</dbReference>
<evidence type="ECO:0000256" key="2">
    <source>
        <dbReference type="ARBA" id="ARBA00010286"/>
    </source>
</evidence>
<feature type="binding site" evidence="7">
    <location>
        <position position="179"/>
    </location>
    <ligand>
        <name>Zn(2+)</name>
        <dbReference type="ChEBI" id="CHEBI:29105"/>
        <label>2</label>
    </ligand>
</feature>
<evidence type="ECO:0000256" key="4">
    <source>
        <dbReference type="ARBA" id="ARBA00022801"/>
    </source>
</evidence>
<feature type="binding site" evidence="7">
    <location>
        <position position="94"/>
    </location>
    <ligand>
        <name>substrate</name>
    </ligand>
</feature>
<dbReference type="InterPro" id="IPR024403">
    <property type="entry name" value="DHOase_cat"/>
</dbReference>
<feature type="active site" evidence="7">
    <location>
        <position position="305"/>
    </location>
</feature>
<sequence length="426" mass="45799">MSKLLLKGGKIIDSVQGSKTGDILIIDNKIAKIGKDLVAEDAKIINVKGKVISPGLIDIHVHLREPGFEHKETIETGTKSAAKGGFTSVACMPNTDPVIDNQTLVEGLLSIAKRDGVVNVYPIGAITKGSRGKELAEIANMREAGIVAISDDGHPVMNAEMMRLALDYSKDFDLTIISHCEDKNLAGDGVVNQGYYSTITGLNPISSSSESVMVGREILLAEETGAKVHIAHISTKESVELVRQAKKRGVKVTCEVTPHHFTLTDEVITSFDTNTKMNPPLRSVEDVEAIKEGLKDGTIDVIATDHAPHAEEEKDVEYNYAPFGIVGLETALGLVITELVEPGILTLEDAIAKLTINPAKVIGVDKGKLEVGKDADITIIDIDNEWEVKTEELVSKSKNTPFVGFNLKGRAVMTIVGGKIVYSSDK</sequence>
<dbReference type="HAMAP" id="MF_00220_B">
    <property type="entry name" value="PyrC_classI_B"/>
    <property type="match status" value="1"/>
</dbReference>
<evidence type="ECO:0000313" key="10">
    <source>
        <dbReference type="EMBL" id="OCL27905.1"/>
    </source>
</evidence>
<dbReference type="Pfam" id="PF12890">
    <property type="entry name" value="DHOase"/>
    <property type="match status" value="1"/>
</dbReference>
<dbReference type="GO" id="GO:0005737">
    <property type="term" value="C:cytoplasm"/>
    <property type="evidence" value="ECO:0007669"/>
    <property type="project" value="TreeGrafter"/>
</dbReference>
<keyword evidence="4 7" id="KW-0378">Hydrolase</keyword>
<feature type="binding site" evidence="7">
    <location>
        <position position="152"/>
    </location>
    <ligand>
        <name>Zn(2+)</name>
        <dbReference type="ChEBI" id="CHEBI:29105"/>
        <label>1</label>
    </ligand>
</feature>
<feature type="binding site" evidence="7">
    <location>
        <position position="60"/>
    </location>
    <ligand>
        <name>Zn(2+)</name>
        <dbReference type="ChEBI" id="CHEBI:29105"/>
        <label>1</label>
    </ligand>
</feature>
<dbReference type="InterPro" id="IPR011059">
    <property type="entry name" value="Metal-dep_hydrolase_composite"/>
</dbReference>
<dbReference type="AlphaFoldDB" id="A0A1C0AC08"/>
<dbReference type="GO" id="GO:0006145">
    <property type="term" value="P:purine nucleobase catabolic process"/>
    <property type="evidence" value="ECO:0007669"/>
    <property type="project" value="TreeGrafter"/>
</dbReference>
<feature type="binding site" evidence="7">
    <location>
        <position position="305"/>
    </location>
    <ligand>
        <name>Zn(2+)</name>
        <dbReference type="ChEBI" id="CHEBI:29105"/>
        <label>1</label>
    </ligand>
</feature>
<dbReference type="GO" id="GO:0008270">
    <property type="term" value="F:zinc ion binding"/>
    <property type="evidence" value="ECO:0007669"/>
    <property type="project" value="UniProtKB-UniRule"/>
</dbReference>
<dbReference type="RefSeq" id="WP_068714817.1">
    <property type="nucleotide sequence ID" value="NZ_LWDV01000006.1"/>
</dbReference>
<dbReference type="SUPFAM" id="SSF51556">
    <property type="entry name" value="Metallo-dependent hydrolases"/>
    <property type="match status" value="1"/>
</dbReference>
<evidence type="ECO:0000259" key="9">
    <source>
        <dbReference type="Pfam" id="PF12890"/>
    </source>
</evidence>
<accession>A0A1C0AC08</accession>
<dbReference type="Proteomes" id="UP000093514">
    <property type="component" value="Unassembled WGS sequence"/>
</dbReference>
<dbReference type="NCBIfam" id="TIGR00857">
    <property type="entry name" value="pyrC_multi"/>
    <property type="match status" value="1"/>
</dbReference>
<comment type="pathway">
    <text evidence="7">Pyrimidine metabolism; UMP biosynthesis via de novo pathway; (S)-dihydroorotate from bicarbonate: step 3/3.</text>
</comment>
<dbReference type="InterPro" id="IPR013108">
    <property type="entry name" value="Amidohydro_3"/>
</dbReference>
<dbReference type="InterPro" id="IPR004722">
    <property type="entry name" value="DHOase"/>
</dbReference>
<dbReference type="PANTHER" id="PTHR43668:SF2">
    <property type="entry name" value="ALLANTOINASE"/>
    <property type="match status" value="1"/>
</dbReference>
<evidence type="ECO:0000256" key="1">
    <source>
        <dbReference type="ARBA" id="ARBA00002368"/>
    </source>
</evidence>
<evidence type="ECO:0000256" key="6">
    <source>
        <dbReference type="ARBA" id="ARBA00022975"/>
    </source>
</evidence>
<keyword evidence="11" id="KW-1185">Reference proteome</keyword>
<dbReference type="GO" id="GO:0004038">
    <property type="term" value="F:allantoinase activity"/>
    <property type="evidence" value="ECO:0007669"/>
    <property type="project" value="TreeGrafter"/>
</dbReference>
<comment type="catalytic activity">
    <reaction evidence="7">
        <text>(S)-dihydroorotate + H2O = N-carbamoyl-L-aspartate + H(+)</text>
        <dbReference type="Rhea" id="RHEA:24296"/>
        <dbReference type="ChEBI" id="CHEBI:15377"/>
        <dbReference type="ChEBI" id="CHEBI:15378"/>
        <dbReference type="ChEBI" id="CHEBI:30864"/>
        <dbReference type="ChEBI" id="CHEBI:32814"/>
        <dbReference type="EC" id="3.5.2.3"/>
    </reaction>
</comment>
<feature type="binding site" evidence="7">
    <location>
        <begin position="323"/>
        <end position="324"/>
    </location>
    <ligand>
        <name>substrate</name>
    </ligand>
</feature>
<dbReference type="CDD" id="cd01317">
    <property type="entry name" value="DHOase_IIa"/>
    <property type="match status" value="1"/>
</dbReference>
<dbReference type="GO" id="GO:0004151">
    <property type="term" value="F:dihydroorotase activity"/>
    <property type="evidence" value="ECO:0007669"/>
    <property type="project" value="UniProtKB-UniRule"/>
</dbReference>
<dbReference type="GO" id="GO:0044205">
    <property type="term" value="P:'de novo' UMP biosynthetic process"/>
    <property type="evidence" value="ECO:0007669"/>
    <property type="project" value="UniProtKB-UniRule"/>
</dbReference>
<evidence type="ECO:0000259" key="8">
    <source>
        <dbReference type="Pfam" id="PF07969"/>
    </source>
</evidence>
<feature type="domain" description="Amidohydrolase 3" evidence="8">
    <location>
        <begin position="288"/>
        <end position="422"/>
    </location>
</feature>
<gene>
    <name evidence="7" type="primary">pyrC</name>
    <name evidence="10" type="ORF">U472_01505</name>
</gene>
<dbReference type="OrthoDB" id="9765462at2"/>
<feature type="binding site" evidence="7">
    <location>
        <position position="278"/>
    </location>
    <ligand>
        <name>substrate</name>
    </ligand>
</feature>
<evidence type="ECO:0000313" key="11">
    <source>
        <dbReference type="Proteomes" id="UP000093514"/>
    </source>
</evidence>
<dbReference type="Gene3D" id="2.30.40.10">
    <property type="entry name" value="Urease, subunit C, domain 1"/>
    <property type="match status" value="1"/>
</dbReference>
<feature type="binding site" evidence="7">
    <location>
        <begin position="62"/>
        <end position="64"/>
    </location>
    <ligand>
        <name>substrate</name>
    </ligand>
</feature>